<dbReference type="InterPro" id="IPR012296">
    <property type="entry name" value="Nuclease_put_TT1808"/>
</dbReference>
<dbReference type="EMBL" id="CP045226">
    <property type="protein sequence ID" value="QFS45115.1"/>
    <property type="molecule type" value="Genomic_DNA"/>
</dbReference>
<evidence type="ECO:0000313" key="2">
    <source>
        <dbReference type="EMBL" id="QFS45115.1"/>
    </source>
</evidence>
<keyword evidence="2" id="KW-0378">Hydrolase</keyword>
<dbReference type="InterPro" id="IPR011335">
    <property type="entry name" value="Restrct_endonuc-II-like"/>
</dbReference>
<feature type="domain" description="Putative restriction endonuclease" evidence="1">
    <location>
        <begin position="2"/>
        <end position="167"/>
    </location>
</feature>
<dbReference type="Pfam" id="PF05685">
    <property type="entry name" value="Uma2"/>
    <property type="match status" value="1"/>
</dbReference>
<dbReference type="PANTHER" id="PTHR35400:SF1">
    <property type="entry name" value="SLR1083 PROTEIN"/>
    <property type="match status" value="1"/>
</dbReference>
<protein>
    <submittedName>
        <fullName evidence="2">Uma2 family endonuclease</fullName>
    </submittedName>
</protein>
<evidence type="ECO:0000313" key="3">
    <source>
        <dbReference type="Proteomes" id="UP000326678"/>
    </source>
</evidence>
<keyword evidence="2" id="KW-0255">Endonuclease</keyword>
<dbReference type="Gene3D" id="3.90.1570.10">
    <property type="entry name" value="tt1808, chain A"/>
    <property type="match status" value="1"/>
</dbReference>
<proteinExistence type="predicted"/>
<dbReference type="Proteomes" id="UP000326678">
    <property type="component" value="Chromosome Gxm1"/>
</dbReference>
<dbReference type="SUPFAM" id="SSF52980">
    <property type="entry name" value="Restriction endonuclease-like"/>
    <property type="match status" value="1"/>
</dbReference>
<gene>
    <name evidence="2" type="ORF">GXM_02592</name>
</gene>
<accession>A0A5P8VXH9</accession>
<reference evidence="2 3" key="1">
    <citation type="submission" date="2019-10" db="EMBL/GenBank/DDBJ databases">
        <title>Genomic and transcriptomic insights into the perfect genentic adaptation of a filamentous nitrogen-fixing cyanobacterium to rice fields.</title>
        <authorList>
            <person name="Chen Z."/>
        </authorList>
    </citation>
    <scope>NUCLEOTIDE SEQUENCE [LARGE SCALE GENOMIC DNA]</scope>
    <source>
        <strain evidence="2">CCNUC1</strain>
    </source>
</reference>
<evidence type="ECO:0000259" key="1">
    <source>
        <dbReference type="Pfam" id="PF05685"/>
    </source>
</evidence>
<keyword evidence="3" id="KW-1185">Reference proteome</keyword>
<organism evidence="2 3">
    <name type="scientific">Nostoc sphaeroides CCNUC1</name>
    <dbReference type="NCBI Taxonomy" id="2653204"/>
    <lineage>
        <taxon>Bacteria</taxon>
        <taxon>Bacillati</taxon>
        <taxon>Cyanobacteriota</taxon>
        <taxon>Cyanophyceae</taxon>
        <taxon>Nostocales</taxon>
        <taxon>Nostocaceae</taxon>
        <taxon>Nostoc</taxon>
    </lineage>
</organism>
<dbReference type="CDD" id="cd06260">
    <property type="entry name" value="DUF820-like"/>
    <property type="match status" value="1"/>
</dbReference>
<keyword evidence="2" id="KW-0540">Nuclease</keyword>
<dbReference type="PANTHER" id="PTHR35400">
    <property type="entry name" value="SLR1083 PROTEIN"/>
    <property type="match status" value="1"/>
</dbReference>
<dbReference type="GO" id="GO:0004519">
    <property type="term" value="F:endonuclease activity"/>
    <property type="evidence" value="ECO:0007669"/>
    <property type="project" value="UniProtKB-KW"/>
</dbReference>
<dbReference type="AlphaFoldDB" id="A0A5P8VXH9"/>
<dbReference type="InterPro" id="IPR008538">
    <property type="entry name" value="Uma2"/>
</dbReference>
<sequence length="172" mass="19592">MDDYHRMIAAGILSNRRVELLAGEIVEMTPETPIHYNTAKRGAKYLENLLAGKADVRFNGPITLQNSEPEPDIAIVRPQDSVYNNRHPEPEDIFWLIEVAKTSQKKDLELKTKIYAAALIQEYWVIDLSSKQVTVFRQPQNGQYFIQQVISEGVISPLAFPDIQISIEQLLN</sequence>
<name>A0A5P8VXH9_9NOSO</name>
<dbReference type="KEGG" id="nsh:GXM_02592"/>